<name>W6MGW7_9ASCO</name>
<evidence type="ECO:0000313" key="2">
    <source>
        <dbReference type="Proteomes" id="UP000019384"/>
    </source>
</evidence>
<dbReference type="GeneID" id="34518266"/>
<dbReference type="InterPro" id="IPR053161">
    <property type="entry name" value="Ulvan_degrading_GH"/>
</dbReference>
<sequence>MPGAKFYPQSTEGFSLELFNNPPADYRGAPLWSWNNKLNKEQLLYEIDVMKEMGFGGYHIHARAGLDTKYMGDEFMDLVQDCVEDGKERGMLTYLYDEDRWPSGSCGGAVVKANPEFRAKHLLMTKFPYGEAPDTEPPAFTLGSIRMENGKLVGVYSVELDKAGFLKKYTKLADNEVAAAKGDPAVSVWYAYLEYDAPSMFFNGSSYVDTLNKTAIDAFIQSTHEKYYSKVGNEFGKAIKSIFTDEPQFSHKSAFEKADTQEEAFLPWTTDLEDTFKDKYGYSLLQKVPELFWDIRDNASKPRYHYHDHVCERFNEAFVDNISAWCEDHGISLAGHMMHEEDLLTQTEALGEAMRSYRAFPLPGIDMLQDKHEYHTAKQAQSVSHQYNREGVLCEAYGVTDWNYTFQGHKSQGDWLAALGVTMRSHHLTWVSMRGQSKRDFPACIGYQSPWYKEYSLVESHYARLNTALTRGKAVIKIGVIHPIENYWLAYGPWQTSVAERQHRMENFDALIKWLLYGLLDFDYISESLLPDLNDLDKISNKFEVGSMAYDAIIVPSAKNLRKTTYDRLLKFASNGGKVIIMGETPSLVEVTPEPELISKLVAESESIPFNYKALHDSLLPFREVGLEFVNPKDPLCLLYSRYKENILYNMREESDGSRWLFMCNTDKVQQRPNALITLKGTWDLTGLDTLNGGEFDLAYTVDAERNVTEFYHTFHILGSLLLRLIPAKSAKYEAAEIVPRKQISELMLAEPVGFSLEDPNPLLLDRAFHKLPDGTWSETDEEIRRLDNILRNESGIPKHGFSTIQPYCVEDKKTLPSKRVYLRFEFNSEIDVAKSHLATEHHSSPHFSFDSQLQLKFDGEDVEIKEDGFFVDWDIAKVKLPAFKAGHHVIEYSVIFNDFVTLEWLYILGDFGVSLTGKFATIVDLPKTLAIGDYALQGLPFYGGNLIYNIPVADLKIPEGKKHFLRVAEFKGPVVEISLDDKRVGVIAFDPFEIELPESFQNSNILQIKVYGDRENTFGSLHNNNPPYPWCWPGAWSETGDRWTYLYRLGQKGLVNHPQIIGA</sequence>
<dbReference type="PANTHER" id="PTHR36848">
    <property type="entry name" value="DNA-BINDING PROTEIN (PUTATIVE SECRETED PROTEIN)-RELATED"/>
    <property type="match status" value="1"/>
</dbReference>
<keyword evidence="2" id="KW-1185">Reference proteome</keyword>
<proteinExistence type="predicted"/>
<dbReference type="EMBL" id="HG793125">
    <property type="protein sequence ID" value="CDK24863.1"/>
    <property type="molecule type" value="Genomic_DNA"/>
</dbReference>
<reference evidence="1" key="2">
    <citation type="submission" date="2014-02" db="EMBL/GenBank/DDBJ databases">
        <title>Complete DNA sequence of /Kuraishia capsulata/ illustrates novel genomic features among budding yeasts (/Saccharomycotina/).</title>
        <authorList>
            <person name="Morales L."/>
            <person name="Noel B."/>
            <person name="Porcel B."/>
            <person name="Marcet-Houben M."/>
            <person name="Hullo M-F."/>
            <person name="Sacerdot C."/>
            <person name="Tekaia F."/>
            <person name="Leh-Louis V."/>
            <person name="Despons L."/>
            <person name="Khanna V."/>
            <person name="Aury J-M."/>
            <person name="Barbe V."/>
            <person name="Couloux A."/>
            <person name="Labadie K."/>
            <person name="Pelletier E."/>
            <person name="Souciet J-L."/>
            <person name="Boekhout T."/>
            <person name="Gabaldon T."/>
            <person name="Wincker P."/>
            <person name="Dujon B."/>
        </authorList>
    </citation>
    <scope>NUCLEOTIDE SEQUENCE</scope>
    <source>
        <strain evidence="1">CBS 1993</strain>
    </source>
</reference>
<gene>
    <name evidence="1" type="ORF">KUCA_T00000830001</name>
</gene>
<dbReference type="CDD" id="cd03143">
    <property type="entry name" value="A4_beta-galactosidase_middle_domain"/>
    <property type="match status" value="1"/>
</dbReference>
<evidence type="ECO:0000313" key="1">
    <source>
        <dbReference type="EMBL" id="CDK24863.1"/>
    </source>
</evidence>
<organism evidence="1 2">
    <name type="scientific">Kuraishia capsulata CBS 1993</name>
    <dbReference type="NCBI Taxonomy" id="1382522"/>
    <lineage>
        <taxon>Eukaryota</taxon>
        <taxon>Fungi</taxon>
        <taxon>Dikarya</taxon>
        <taxon>Ascomycota</taxon>
        <taxon>Saccharomycotina</taxon>
        <taxon>Pichiomycetes</taxon>
        <taxon>Pichiales</taxon>
        <taxon>Pichiaceae</taxon>
        <taxon>Kuraishia</taxon>
    </lineage>
</organism>
<reference evidence="1" key="1">
    <citation type="submission" date="2013-12" db="EMBL/GenBank/DDBJ databases">
        <authorList>
            <person name="Genoscope - CEA"/>
        </authorList>
    </citation>
    <scope>NUCLEOTIDE SEQUENCE</scope>
    <source>
        <strain evidence="1">CBS 1993</strain>
    </source>
</reference>
<dbReference type="Proteomes" id="UP000019384">
    <property type="component" value="Unassembled WGS sequence"/>
</dbReference>
<dbReference type="PANTHER" id="PTHR36848:SF2">
    <property type="entry name" value="SECRETED PROTEIN"/>
    <property type="match status" value="1"/>
</dbReference>
<dbReference type="HOGENOM" id="CLU_010993_0_0_1"/>
<dbReference type="InterPro" id="IPR029062">
    <property type="entry name" value="Class_I_gatase-like"/>
</dbReference>
<dbReference type="OrthoDB" id="2579248at2759"/>
<dbReference type="Gene3D" id="3.40.50.880">
    <property type="match status" value="1"/>
</dbReference>
<accession>W6MGW7</accession>
<dbReference type="STRING" id="1382522.W6MGW7"/>
<dbReference type="Pfam" id="PF17132">
    <property type="entry name" value="Glyco_hydro_106"/>
    <property type="match status" value="1"/>
</dbReference>
<dbReference type="RefSeq" id="XP_022456878.1">
    <property type="nucleotide sequence ID" value="XM_022605406.1"/>
</dbReference>
<dbReference type="AlphaFoldDB" id="W6MGW7"/>
<protein>
    <submittedName>
        <fullName evidence="1">Uncharacterized protein</fullName>
    </submittedName>
</protein>